<dbReference type="NCBIfam" id="TIGR03083">
    <property type="entry name" value="maleylpyruvate isomerase family mycothiol-dependent enzyme"/>
    <property type="match status" value="1"/>
</dbReference>
<sequence>MTTGAVLDDMRAEGAELERLLLRGAGLDPARWALPTPSPGWSVAHQIAHLAWTDEQSVRAATDPDAFRRETRRMLNAAGPGGALLDSVDQGAADGARQPSGELLERWRASREALGRALAAQPEGARMPWYVKPMSVAGMAGARIMEMWAHGEDVAAALGEPHPVTDRLAHVVRLGTRARDSAYAAHGLEPPAEPVRVEVTAPGGRVWAFGPEDAAQRVTGDAVDFCRLVTQRVHRDDAEVRAEGAEAERWLGIAQAFAGPPGAGRPRA</sequence>
<accession>A0A6G4X8R1</accession>
<dbReference type="RefSeq" id="WP_165303535.1">
    <property type="nucleotide sequence ID" value="NZ_JAAKZZ010001007.1"/>
</dbReference>
<dbReference type="InterPro" id="IPR024344">
    <property type="entry name" value="MDMPI_metal-binding"/>
</dbReference>
<feature type="non-terminal residue" evidence="3">
    <location>
        <position position="268"/>
    </location>
</feature>
<dbReference type="InterPro" id="IPR034660">
    <property type="entry name" value="DinB/YfiT-like"/>
</dbReference>
<name>A0A6G4X8R1_9ACTN</name>
<dbReference type="Pfam" id="PF08608">
    <property type="entry name" value="Wyosine_form"/>
    <property type="match status" value="1"/>
</dbReference>
<protein>
    <submittedName>
        <fullName evidence="3">TIGR03084 family protein</fullName>
    </submittedName>
</protein>
<evidence type="ECO:0000259" key="2">
    <source>
        <dbReference type="Pfam" id="PF11716"/>
    </source>
</evidence>
<dbReference type="Pfam" id="PF11716">
    <property type="entry name" value="MDMPI_N"/>
    <property type="match status" value="1"/>
</dbReference>
<evidence type="ECO:0000313" key="3">
    <source>
        <dbReference type="EMBL" id="NGO73939.1"/>
    </source>
</evidence>
<dbReference type="InterPro" id="IPR017517">
    <property type="entry name" value="Maleyloyr_isom"/>
</dbReference>
<dbReference type="Gene3D" id="1.20.120.450">
    <property type="entry name" value="dinb family like domain"/>
    <property type="match status" value="1"/>
</dbReference>
<keyword evidence="4" id="KW-1185">Reference proteome</keyword>
<dbReference type="AlphaFoldDB" id="A0A6G4X8R1"/>
<dbReference type="InterPro" id="IPR013917">
    <property type="entry name" value="tRNA_wybutosine-synth"/>
</dbReference>
<dbReference type="InterPro" id="IPR017518">
    <property type="entry name" value="CHP03084"/>
</dbReference>
<proteinExistence type="predicted"/>
<dbReference type="GO" id="GO:0046872">
    <property type="term" value="F:metal ion binding"/>
    <property type="evidence" value="ECO:0007669"/>
    <property type="project" value="InterPro"/>
</dbReference>
<comment type="caution">
    <text evidence="3">The sequence shown here is derived from an EMBL/GenBank/DDBJ whole genome shotgun (WGS) entry which is preliminary data.</text>
</comment>
<gene>
    <name evidence="3" type="ORF">G5C65_37610</name>
</gene>
<organism evidence="3 4">
    <name type="scientific">Streptomyces boncukensis</name>
    <dbReference type="NCBI Taxonomy" id="2711219"/>
    <lineage>
        <taxon>Bacteria</taxon>
        <taxon>Bacillati</taxon>
        <taxon>Actinomycetota</taxon>
        <taxon>Actinomycetes</taxon>
        <taxon>Kitasatosporales</taxon>
        <taxon>Streptomycetaceae</taxon>
        <taxon>Streptomyces</taxon>
    </lineage>
</organism>
<dbReference type="SUPFAM" id="SSF109854">
    <property type="entry name" value="DinB/YfiT-like putative metalloenzymes"/>
    <property type="match status" value="1"/>
</dbReference>
<feature type="domain" description="tRNA wybutosine-synthesis" evidence="1">
    <location>
        <begin position="191"/>
        <end position="235"/>
    </location>
</feature>
<evidence type="ECO:0000313" key="4">
    <source>
        <dbReference type="Proteomes" id="UP000477722"/>
    </source>
</evidence>
<evidence type="ECO:0000259" key="1">
    <source>
        <dbReference type="Pfam" id="PF08608"/>
    </source>
</evidence>
<reference evidence="3 4" key="1">
    <citation type="submission" date="2020-02" db="EMBL/GenBank/DDBJ databases">
        <title>Whole-genome analyses of novel actinobacteria.</title>
        <authorList>
            <person name="Sahin N."/>
            <person name="Tatar D."/>
        </authorList>
    </citation>
    <scope>NUCLEOTIDE SEQUENCE [LARGE SCALE GENOMIC DNA]</scope>
    <source>
        <strain evidence="3 4">SB3404</strain>
    </source>
</reference>
<dbReference type="Proteomes" id="UP000477722">
    <property type="component" value="Unassembled WGS sequence"/>
</dbReference>
<dbReference type="NCBIfam" id="TIGR03084">
    <property type="entry name" value="TIGR03084 family metal-binding protein"/>
    <property type="match status" value="1"/>
</dbReference>
<dbReference type="EMBL" id="JAAKZZ010001007">
    <property type="protein sequence ID" value="NGO73939.1"/>
    <property type="molecule type" value="Genomic_DNA"/>
</dbReference>
<feature type="domain" description="Mycothiol-dependent maleylpyruvate isomerase metal-binding" evidence="2">
    <location>
        <begin position="15"/>
        <end position="155"/>
    </location>
</feature>